<accession>A0A8S5LVX0</accession>
<dbReference type="Pfam" id="PF13443">
    <property type="entry name" value="HTH_26"/>
    <property type="match status" value="1"/>
</dbReference>
<reference evidence="2" key="1">
    <citation type="journal article" date="2021" name="Proc. Natl. Acad. Sci. U.S.A.">
        <title>A Catalog of Tens of Thousands of Viruses from Human Metagenomes Reveals Hidden Associations with Chronic Diseases.</title>
        <authorList>
            <person name="Tisza M.J."/>
            <person name="Buck C.B."/>
        </authorList>
    </citation>
    <scope>NUCLEOTIDE SEQUENCE</scope>
    <source>
        <strain evidence="2">CtplG2</strain>
    </source>
</reference>
<name>A0A8S5LVX0_9CAUD</name>
<proteinExistence type="predicted"/>
<dbReference type="PROSITE" id="PS50943">
    <property type="entry name" value="HTH_CROC1"/>
    <property type="match status" value="1"/>
</dbReference>
<sequence length="84" mass="9585">MPKSKLGINKDNELDKQIRAMIIYKQELNGISTTELAVSAQLSVSTLYERLRSPSHFRLSELRKVCKKLNIDIAELIEGKEDPQ</sequence>
<dbReference type="SUPFAM" id="SSF47413">
    <property type="entry name" value="lambda repressor-like DNA-binding domains"/>
    <property type="match status" value="1"/>
</dbReference>
<dbReference type="Gene3D" id="1.10.260.40">
    <property type="entry name" value="lambda repressor-like DNA-binding domains"/>
    <property type="match status" value="1"/>
</dbReference>
<dbReference type="InterPro" id="IPR010982">
    <property type="entry name" value="Lambda_DNA-bd_dom_sf"/>
</dbReference>
<protein>
    <submittedName>
        <fullName evidence="2">Repressor</fullName>
    </submittedName>
</protein>
<feature type="domain" description="HTH cro/C1-type" evidence="1">
    <location>
        <begin position="22"/>
        <end position="76"/>
    </location>
</feature>
<dbReference type="InterPro" id="IPR001387">
    <property type="entry name" value="Cro/C1-type_HTH"/>
</dbReference>
<organism evidence="2">
    <name type="scientific">Myoviridae sp. ctplG2</name>
    <dbReference type="NCBI Taxonomy" id="2826700"/>
    <lineage>
        <taxon>Viruses</taxon>
        <taxon>Duplodnaviria</taxon>
        <taxon>Heunggongvirae</taxon>
        <taxon>Uroviricota</taxon>
        <taxon>Caudoviricetes</taxon>
    </lineage>
</organism>
<dbReference type="EMBL" id="BK014753">
    <property type="protein sequence ID" value="DAD74177.1"/>
    <property type="molecule type" value="Genomic_DNA"/>
</dbReference>
<evidence type="ECO:0000259" key="1">
    <source>
        <dbReference type="PROSITE" id="PS50943"/>
    </source>
</evidence>
<evidence type="ECO:0000313" key="2">
    <source>
        <dbReference type="EMBL" id="DAD74177.1"/>
    </source>
</evidence>
<dbReference type="GO" id="GO:0003677">
    <property type="term" value="F:DNA binding"/>
    <property type="evidence" value="ECO:0007669"/>
    <property type="project" value="InterPro"/>
</dbReference>